<evidence type="ECO:0000256" key="2">
    <source>
        <dbReference type="SAM" id="Coils"/>
    </source>
</evidence>
<proteinExistence type="inferred from homology"/>
<dbReference type="NCBIfam" id="TIGR01730">
    <property type="entry name" value="RND_mfp"/>
    <property type="match status" value="1"/>
</dbReference>
<protein>
    <submittedName>
        <fullName evidence="4">Efflux RND transporter periplasmic adaptor subunit</fullName>
    </submittedName>
</protein>
<dbReference type="InterPro" id="IPR006143">
    <property type="entry name" value="RND_pump_MFP"/>
</dbReference>
<dbReference type="PANTHER" id="PTHR30469">
    <property type="entry name" value="MULTIDRUG RESISTANCE PROTEIN MDTA"/>
    <property type="match status" value="1"/>
</dbReference>
<gene>
    <name evidence="4" type="ORF">DCP75_08315</name>
</gene>
<feature type="coiled-coil region" evidence="2">
    <location>
        <begin position="81"/>
        <end position="157"/>
    </location>
</feature>
<comment type="caution">
    <text evidence="4">The sequence shown here is derived from an EMBL/GenBank/DDBJ whole genome shotgun (WGS) entry which is preliminary data.</text>
</comment>
<keyword evidence="2" id="KW-0175">Coiled coil</keyword>
<sequence>MLFLLLTAAAAFALWFWWRGPAVPVYEVTAMPLTQTVVASGRVAAVSRAQVSAEMTGVVLERRVREGDRVEAGDILLVLRADELRAQVEQAEAALQQLQAATRPQAELALNRAETSLSQARREAQRRRDLTARGLLSREALEQAEEAETLAQNAAATARVASAAVAPGGTEEAVLRARLASLQAQLARTTVRAEVAGRVLTRDVEPGDLVQPGKVLFTVARDGDTEIRVPLDEKNLAYLALEQPAVVLADAYPQRPFTARLSFLAPRVDPERGTVEAHLSVAPVPVFLREDMTVSVTIQTGSRERALALPNDALTAIQGSRAQVLRMHEGKLQRVDVELGLRGTVLSEISAGLAAGDLVLVDPATGLSEGTRIRTVRSALPSGESAADASSRNELPVQFD</sequence>
<dbReference type="EMBL" id="DMND01000112">
    <property type="protein sequence ID" value="HAN27707.1"/>
    <property type="molecule type" value="Genomic_DNA"/>
</dbReference>
<evidence type="ECO:0000256" key="1">
    <source>
        <dbReference type="ARBA" id="ARBA00009477"/>
    </source>
</evidence>
<dbReference type="Gene3D" id="2.40.420.20">
    <property type="match status" value="1"/>
</dbReference>
<dbReference type="GO" id="GO:0015562">
    <property type="term" value="F:efflux transmembrane transporter activity"/>
    <property type="evidence" value="ECO:0007669"/>
    <property type="project" value="TreeGrafter"/>
</dbReference>
<dbReference type="Gene3D" id="2.40.30.170">
    <property type="match status" value="1"/>
</dbReference>
<evidence type="ECO:0000313" key="5">
    <source>
        <dbReference type="Proteomes" id="UP000259273"/>
    </source>
</evidence>
<evidence type="ECO:0000313" key="4">
    <source>
        <dbReference type="EMBL" id="HAN27707.1"/>
    </source>
</evidence>
<feature type="region of interest" description="Disordered" evidence="3">
    <location>
        <begin position="379"/>
        <end position="400"/>
    </location>
</feature>
<organism evidence="4 5">
    <name type="scientific">Haliea salexigens</name>
    <dbReference type="NCBI Taxonomy" id="287487"/>
    <lineage>
        <taxon>Bacteria</taxon>
        <taxon>Pseudomonadati</taxon>
        <taxon>Pseudomonadota</taxon>
        <taxon>Gammaproteobacteria</taxon>
        <taxon>Cellvibrionales</taxon>
        <taxon>Halieaceae</taxon>
        <taxon>Haliea</taxon>
    </lineage>
</organism>
<comment type="similarity">
    <text evidence="1">Belongs to the membrane fusion protein (MFP) (TC 8.A.1) family.</text>
</comment>
<dbReference type="SUPFAM" id="SSF111369">
    <property type="entry name" value="HlyD-like secretion proteins"/>
    <property type="match status" value="1"/>
</dbReference>
<dbReference type="AlphaFoldDB" id="A0A3C1KM20"/>
<dbReference type="Gene3D" id="2.40.50.100">
    <property type="match status" value="1"/>
</dbReference>
<accession>A0A3C1KM20</accession>
<reference evidence="4 5" key="1">
    <citation type="journal article" date="2018" name="Nat. Biotechnol.">
        <title>A standardized bacterial taxonomy based on genome phylogeny substantially revises the tree of life.</title>
        <authorList>
            <person name="Parks D.H."/>
            <person name="Chuvochina M."/>
            <person name="Waite D.W."/>
            <person name="Rinke C."/>
            <person name="Skarshewski A."/>
            <person name="Chaumeil P.A."/>
            <person name="Hugenholtz P."/>
        </authorList>
    </citation>
    <scope>NUCLEOTIDE SEQUENCE [LARGE SCALE GENOMIC DNA]</scope>
    <source>
        <strain evidence="4">UBA9158</strain>
    </source>
</reference>
<dbReference type="Gene3D" id="1.10.287.470">
    <property type="entry name" value="Helix hairpin bin"/>
    <property type="match status" value="1"/>
</dbReference>
<dbReference type="Proteomes" id="UP000259273">
    <property type="component" value="Unassembled WGS sequence"/>
</dbReference>
<dbReference type="PANTHER" id="PTHR30469:SF15">
    <property type="entry name" value="HLYD FAMILY OF SECRETION PROTEINS"/>
    <property type="match status" value="1"/>
</dbReference>
<evidence type="ECO:0000256" key="3">
    <source>
        <dbReference type="SAM" id="MobiDB-lite"/>
    </source>
</evidence>
<dbReference type="GO" id="GO:1990281">
    <property type="term" value="C:efflux pump complex"/>
    <property type="evidence" value="ECO:0007669"/>
    <property type="project" value="TreeGrafter"/>
</dbReference>
<name>A0A3C1KM20_9GAMM</name>